<organism evidence="1 2">
    <name type="scientific">Amycolatopsis lurida NRRL 2430</name>
    <dbReference type="NCBI Taxonomy" id="1460371"/>
    <lineage>
        <taxon>Bacteria</taxon>
        <taxon>Bacillati</taxon>
        <taxon>Actinomycetota</taxon>
        <taxon>Actinomycetes</taxon>
        <taxon>Pseudonocardiales</taxon>
        <taxon>Pseudonocardiaceae</taxon>
        <taxon>Amycolatopsis</taxon>
    </lineage>
</organism>
<proteinExistence type="predicted"/>
<protein>
    <submittedName>
        <fullName evidence="1">Uncharacterized protein</fullName>
    </submittedName>
</protein>
<evidence type="ECO:0000313" key="2">
    <source>
        <dbReference type="Proteomes" id="UP000256220"/>
    </source>
</evidence>
<evidence type="ECO:0000313" key="1">
    <source>
        <dbReference type="EMBL" id="KFU80291.1"/>
    </source>
</evidence>
<keyword evidence="2" id="KW-1185">Reference proteome</keyword>
<accession>A0A2P2FU77</accession>
<dbReference type="Proteomes" id="UP000256220">
    <property type="component" value="Unassembled WGS sequence"/>
</dbReference>
<sequence>MSRYPGAGPGSARMTRLAKSGFASPAPLGCFRDRADRGKGAGSYLFLFRWVITVRGGDPKDTTPLDRSG</sequence>
<dbReference type="AlphaFoldDB" id="A0A2P2FU77"/>
<reference evidence="1 2" key="1">
    <citation type="journal article" date="2014" name="Genome Announc.">
        <title>Draft Genome Sequence of Amycolatopsis lurida NRRL 2430, Producer of the Glycopeptide Family Antibiotic Ristocetin.</title>
        <authorList>
            <person name="Kwun M.J."/>
            <person name="Hong H.J."/>
        </authorList>
    </citation>
    <scope>NUCLEOTIDE SEQUENCE [LARGE SCALE GENOMIC DNA]</scope>
    <source>
        <strain evidence="1 2">NRRL 2430</strain>
    </source>
</reference>
<gene>
    <name evidence="1" type="ORF">BB31_15815</name>
</gene>
<comment type="caution">
    <text evidence="1">The sequence shown here is derived from an EMBL/GenBank/DDBJ whole genome shotgun (WGS) entry which is preliminary data.</text>
</comment>
<name>A0A2P2FU77_AMYLU</name>
<dbReference type="EMBL" id="JFBM01000012">
    <property type="protein sequence ID" value="KFU80291.1"/>
    <property type="molecule type" value="Genomic_DNA"/>
</dbReference>